<dbReference type="PANTHER" id="PTHR30570">
    <property type="entry name" value="PERIPLASMIC PHOSPHATE BINDING COMPONENT OF PHOSPHATE ABC TRANSPORTER"/>
    <property type="match status" value="1"/>
</dbReference>
<accession>A0A7T7JGM3</accession>
<dbReference type="EMBL" id="CP066775">
    <property type="protein sequence ID" value="QQL49675.1"/>
    <property type="molecule type" value="Genomic_DNA"/>
</dbReference>
<keyword evidence="4" id="KW-1185">Reference proteome</keyword>
<dbReference type="Proteomes" id="UP000429232">
    <property type="component" value="Chromosome"/>
</dbReference>
<dbReference type="PROSITE" id="PS51257">
    <property type="entry name" value="PROKAR_LIPOPROTEIN"/>
    <property type="match status" value="1"/>
</dbReference>
<name>A0A7T7JGM3_9SPHI</name>
<dbReference type="InterPro" id="IPR024370">
    <property type="entry name" value="PBP_domain"/>
</dbReference>
<gene>
    <name evidence="3" type="ORF">GO620_016125</name>
</gene>
<dbReference type="AlphaFoldDB" id="A0A7T7JGM3"/>
<evidence type="ECO:0000256" key="1">
    <source>
        <dbReference type="ARBA" id="ARBA00022729"/>
    </source>
</evidence>
<proteinExistence type="predicted"/>
<evidence type="ECO:0000313" key="3">
    <source>
        <dbReference type="EMBL" id="QQL49675.1"/>
    </source>
</evidence>
<dbReference type="RefSeq" id="WP_198173548.1">
    <property type="nucleotide sequence ID" value="NZ_CP066775.1"/>
</dbReference>
<reference evidence="3 4" key="1">
    <citation type="submission" date="2020-12" db="EMBL/GenBank/DDBJ databases">
        <title>HMF7856_wgs.fasta genome submission.</title>
        <authorList>
            <person name="Kang H."/>
            <person name="Kim H."/>
            <person name="Joh K."/>
        </authorList>
    </citation>
    <scope>NUCLEOTIDE SEQUENCE [LARGE SCALE GENOMIC DNA]</scope>
    <source>
        <strain evidence="3 4">HMF7856</strain>
    </source>
</reference>
<dbReference type="KEGG" id="mgik:GO620_016125"/>
<protein>
    <submittedName>
        <fullName evidence="3">Substrate-binding domain-containing protein</fullName>
    </submittedName>
</protein>
<dbReference type="InterPro" id="IPR050811">
    <property type="entry name" value="Phosphate_ABC_transporter"/>
</dbReference>
<sequence length="305" mass="33756">MNKGIKLLAFATVITVIISCTQKVKSKSDAEDTVNSGSVAIAADESFKPILDEEAYVFKAIYTAADPRINYMTENRVLRQLLNDSVRVGILSRGLDSNEVHIIKKRTLTAQVVPFAVDAVALIVNKNSNDTTITVSQLKKMLNGDTKGTKNIVFDNPNGSLVRYLKTFAGNINFNGKNIYALKSNKEVLNYVNLHTDAIGIIGFSWLNDPDEDYKQAVDNVQIVGVKDEGSKDFGKEYYKPSQSTLDLNQYPLSRKLYVINCTGKLGLGRGFQDFLSGERGQRIILKSGLLPVTIPQRNINVKEN</sequence>
<evidence type="ECO:0000313" key="4">
    <source>
        <dbReference type="Proteomes" id="UP000429232"/>
    </source>
</evidence>
<evidence type="ECO:0000259" key="2">
    <source>
        <dbReference type="Pfam" id="PF12849"/>
    </source>
</evidence>
<feature type="domain" description="PBP" evidence="2">
    <location>
        <begin position="33"/>
        <end position="276"/>
    </location>
</feature>
<keyword evidence="1" id="KW-0732">Signal</keyword>
<dbReference type="PANTHER" id="PTHR30570:SF1">
    <property type="entry name" value="PHOSPHATE-BINDING PROTEIN PSTS"/>
    <property type="match status" value="1"/>
</dbReference>
<dbReference type="SUPFAM" id="SSF53850">
    <property type="entry name" value="Periplasmic binding protein-like II"/>
    <property type="match status" value="1"/>
</dbReference>
<dbReference type="Pfam" id="PF12849">
    <property type="entry name" value="PBP_like_2"/>
    <property type="match status" value="1"/>
</dbReference>
<organism evidence="3 4">
    <name type="scientific">Mucilaginibacter ginkgonis</name>
    <dbReference type="NCBI Taxonomy" id="2682091"/>
    <lineage>
        <taxon>Bacteria</taxon>
        <taxon>Pseudomonadati</taxon>
        <taxon>Bacteroidota</taxon>
        <taxon>Sphingobacteriia</taxon>
        <taxon>Sphingobacteriales</taxon>
        <taxon>Sphingobacteriaceae</taxon>
        <taxon>Mucilaginibacter</taxon>
    </lineage>
</organism>
<dbReference type="Gene3D" id="3.40.190.10">
    <property type="entry name" value="Periplasmic binding protein-like II"/>
    <property type="match status" value="2"/>
</dbReference>